<feature type="compositionally biased region" description="Low complexity" evidence="4">
    <location>
        <begin position="201"/>
        <end position="212"/>
    </location>
</feature>
<comment type="similarity">
    <text evidence="1">Belongs to the SMC family. SMC5 subfamily.</text>
</comment>
<feature type="compositionally biased region" description="Basic and acidic residues" evidence="4">
    <location>
        <begin position="12"/>
        <end position="32"/>
    </location>
</feature>
<dbReference type="GO" id="GO:0016887">
    <property type="term" value="F:ATP hydrolysis activity"/>
    <property type="evidence" value="ECO:0007669"/>
    <property type="project" value="InterPro"/>
</dbReference>
<dbReference type="GO" id="GO:0000724">
    <property type="term" value="P:double-strand break repair via homologous recombination"/>
    <property type="evidence" value="ECO:0007669"/>
    <property type="project" value="TreeGrafter"/>
</dbReference>
<evidence type="ECO:0000313" key="6">
    <source>
        <dbReference type="EMBL" id="KAF8887232.1"/>
    </source>
</evidence>
<evidence type="ECO:0000256" key="1">
    <source>
        <dbReference type="ARBA" id="ARBA00010171"/>
    </source>
</evidence>
<feature type="region of interest" description="Disordered" evidence="4">
    <location>
        <begin position="1"/>
        <end position="126"/>
    </location>
</feature>
<proteinExistence type="inferred from homology"/>
<dbReference type="OrthoDB" id="10254973at2759"/>
<organism evidence="6 7">
    <name type="scientific">Gymnopilus junonius</name>
    <name type="common">Spectacular rustgill mushroom</name>
    <name type="synonym">Gymnopilus spectabilis subsp. junonius</name>
    <dbReference type="NCBI Taxonomy" id="109634"/>
    <lineage>
        <taxon>Eukaryota</taxon>
        <taxon>Fungi</taxon>
        <taxon>Dikarya</taxon>
        <taxon>Basidiomycota</taxon>
        <taxon>Agaricomycotina</taxon>
        <taxon>Agaricomycetes</taxon>
        <taxon>Agaricomycetidae</taxon>
        <taxon>Agaricales</taxon>
        <taxon>Agaricineae</taxon>
        <taxon>Hymenogastraceae</taxon>
        <taxon>Gymnopilus</taxon>
    </lineage>
</organism>
<feature type="domain" description="Rad50/SbcC-type AAA" evidence="5">
    <location>
        <begin position="131"/>
        <end position="173"/>
    </location>
</feature>
<feature type="region of interest" description="Disordered" evidence="4">
    <location>
        <begin position="193"/>
        <end position="224"/>
    </location>
</feature>
<dbReference type="InterPro" id="IPR027417">
    <property type="entry name" value="P-loop_NTPase"/>
</dbReference>
<keyword evidence="3" id="KW-0175">Coiled coil</keyword>
<keyword evidence="7" id="KW-1185">Reference proteome</keyword>
<dbReference type="PANTHER" id="PTHR45916">
    <property type="entry name" value="STRUCTURAL MAINTENANCE OF CHROMOSOMES PROTEIN 5"/>
    <property type="match status" value="1"/>
</dbReference>
<feature type="compositionally biased region" description="Acidic residues" evidence="4">
    <location>
        <begin position="43"/>
        <end position="78"/>
    </location>
</feature>
<evidence type="ECO:0000256" key="2">
    <source>
        <dbReference type="ARBA" id="ARBA00018687"/>
    </source>
</evidence>
<feature type="compositionally biased region" description="Polar residues" evidence="4">
    <location>
        <begin position="1"/>
        <end position="10"/>
    </location>
</feature>
<reference evidence="6" key="1">
    <citation type="submission" date="2020-11" db="EMBL/GenBank/DDBJ databases">
        <authorList>
            <consortium name="DOE Joint Genome Institute"/>
            <person name="Ahrendt S."/>
            <person name="Riley R."/>
            <person name="Andreopoulos W."/>
            <person name="LaButti K."/>
            <person name="Pangilinan J."/>
            <person name="Ruiz-duenas F.J."/>
            <person name="Barrasa J.M."/>
            <person name="Sanchez-Garcia M."/>
            <person name="Camarero S."/>
            <person name="Miyauchi S."/>
            <person name="Serrano A."/>
            <person name="Linde D."/>
            <person name="Babiker R."/>
            <person name="Drula E."/>
            <person name="Ayuso-Fernandez I."/>
            <person name="Pacheco R."/>
            <person name="Padilla G."/>
            <person name="Ferreira P."/>
            <person name="Barriuso J."/>
            <person name="Kellner H."/>
            <person name="Castanera R."/>
            <person name="Alfaro M."/>
            <person name="Ramirez L."/>
            <person name="Pisabarro A.G."/>
            <person name="Kuo A."/>
            <person name="Tritt A."/>
            <person name="Lipzen A."/>
            <person name="He G."/>
            <person name="Yan M."/>
            <person name="Ng V."/>
            <person name="Cullen D."/>
            <person name="Martin F."/>
            <person name="Rosso M.-N."/>
            <person name="Henrissat B."/>
            <person name="Hibbett D."/>
            <person name="Martinez A.T."/>
            <person name="Grigoriev I.V."/>
        </authorList>
    </citation>
    <scope>NUCLEOTIDE SEQUENCE</scope>
    <source>
        <strain evidence="6">AH 44721</strain>
    </source>
</reference>
<comment type="caution">
    <text evidence="6">The sequence shown here is derived from an EMBL/GenBank/DDBJ whole genome shotgun (WGS) entry which is preliminary data.</text>
</comment>
<dbReference type="Gene3D" id="3.40.50.300">
    <property type="entry name" value="P-loop containing nucleotide triphosphate hydrolases"/>
    <property type="match status" value="1"/>
</dbReference>
<dbReference type="GO" id="GO:0030915">
    <property type="term" value="C:Smc5-Smc6 complex"/>
    <property type="evidence" value="ECO:0007669"/>
    <property type="project" value="TreeGrafter"/>
</dbReference>
<dbReference type="EMBL" id="JADNYJ010000091">
    <property type="protein sequence ID" value="KAF8887232.1"/>
    <property type="molecule type" value="Genomic_DNA"/>
</dbReference>
<dbReference type="AlphaFoldDB" id="A0A9P5NJH4"/>
<evidence type="ECO:0000256" key="4">
    <source>
        <dbReference type="SAM" id="MobiDB-lite"/>
    </source>
</evidence>
<dbReference type="Pfam" id="PF13476">
    <property type="entry name" value="AAA_23"/>
    <property type="match status" value="1"/>
</dbReference>
<dbReference type="PANTHER" id="PTHR45916:SF1">
    <property type="entry name" value="STRUCTURAL MAINTENANCE OF CHROMOSOMES PROTEIN 5"/>
    <property type="match status" value="1"/>
</dbReference>
<evidence type="ECO:0000313" key="7">
    <source>
        <dbReference type="Proteomes" id="UP000724874"/>
    </source>
</evidence>
<accession>A0A9P5NJH4</accession>
<dbReference type="SUPFAM" id="SSF52540">
    <property type="entry name" value="P-loop containing nucleoside triphosphate hydrolases"/>
    <property type="match status" value="1"/>
</dbReference>
<dbReference type="GO" id="GO:0003697">
    <property type="term" value="F:single-stranded DNA binding"/>
    <property type="evidence" value="ECO:0007669"/>
    <property type="project" value="TreeGrafter"/>
</dbReference>
<evidence type="ECO:0000259" key="5">
    <source>
        <dbReference type="Pfam" id="PF13476"/>
    </source>
</evidence>
<feature type="compositionally biased region" description="Low complexity" evidence="4">
    <location>
        <begin position="95"/>
        <end position="109"/>
    </location>
</feature>
<dbReference type="GO" id="GO:0005634">
    <property type="term" value="C:nucleus"/>
    <property type="evidence" value="ECO:0007669"/>
    <property type="project" value="TreeGrafter"/>
</dbReference>
<dbReference type="Proteomes" id="UP000724874">
    <property type="component" value="Unassembled WGS sequence"/>
</dbReference>
<dbReference type="InterPro" id="IPR038729">
    <property type="entry name" value="Rad50/SbcC_AAA"/>
</dbReference>
<gene>
    <name evidence="6" type="ORF">CPB84DRAFT_1523152</name>
</gene>
<evidence type="ECO:0000256" key="3">
    <source>
        <dbReference type="ARBA" id="ARBA00023054"/>
    </source>
</evidence>
<name>A0A9P5NJH4_GYMJU</name>
<protein>
    <recommendedName>
        <fullName evidence="2">Structural maintenance of chromosomes protein 5</fullName>
    </recommendedName>
</protein>
<sequence>MARRATTTQEPRAVKAEKVKQEKMRVKEEKVNKGKGKARHIEEDEEEEEDEPEQEQEEEPQATQEDEEQDEYEQEDESGSPRGSKRRRTNGQGDSAPSGSQVQSQSQDQPRQLYKTLPRGDDGYIPGSIVRIQLYNFVTYDYVEFRPGPYLNMIVGPNGTGKSSIACAITLGLNFPASVRPFPPFPPLFYPSNTNLSSHRSSAAQQTSTHSSKMGKQRDTSRSS</sequence>